<organism evidence="1 2">
    <name type="scientific">Mucilaginibacter pocheonensis</name>
    <dbReference type="NCBI Taxonomy" id="398050"/>
    <lineage>
        <taxon>Bacteria</taxon>
        <taxon>Pseudomonadati</taxon>
        <taxon>Bacteroidota</taxon>
        <taxon>Sphingobacteriia</taxon>
        <taxon>Sphingobacteriales</taxon>
        <taxon>Sphingobacteriaceae</taxon>
        <taxon>Mucilaginibacter</taxon>
    </lineage>
</organism>
<gene>
    <name evidence="1" type="ORF">J2W55_004181</name>
</gene>
<reference evidence="1 2" key="1">
    <citation type="submission" date="2023-07" db="EMBL/GenBank/DDBJ databases">
        <title>Sorghum-associated microbial communities from plants grown in Nebraska, USA.</title>
        <authorList>
            <person name="Schachtman D."/>
        </authorList>
    </citation>
    <scope>NUCLEOTIDE SEQUENCE [LARGE SCALE GENOMIC DNA]</scope>
    <source>
        <strain evidence="1 2">3262</strain>
    </source>
</reference>
<accession>A0ABU1TGE6</accession>
<dbReference type="Proteomes" id="UP001247620">
    <property type="component" value="Unassembled WGS sequence"/>
</dbReference>
<proteinExistence type="predicted"/>
<keyword evidence="2" id="KW-1185">Reference proteome</keyword>
<evidence type="ECO:0000313" key="1">
    <source>
        <dbReference type="EMBL" id="MDR6944321.1"/>
    </source>
</evidence>
<evidence type="ECO:0000313" key="2">
    <source>
        <dbReference type="Proteomes" id="UP001247620"/>
    </source>
</evidence>
<comment type="caution">
    <text evidence="1">The sequence shown here is derived from an EMBL/GenBank/DDBJ whole genome shotgun (WGS) entry which is preliminary data.</text>
</comment>
<protein>
    <submittedName>
        <fullName evidence="1">Uncharacterized protein</fullName>
    </submittedName>
</protein>
<sequence length="49" mass="5835">MLNYKRYQAFKTWQLFLYGNSGRGIVYSVITYKFNIRIDIKRSNDPALA</sequence>
<name>A0ABU1TGE6_9SPHI</name>
<dbReference type="EMBL" id="JAVDUU010000004">
    <property type="protein sequence ID" value="MDR6944321.1"/>
    <property type="molecule type" value="Genomic_DNA"/>
</dbReference>